<protein>
    <submittedName>
        <fullName evidence="1">Uncharacterized protein</fullName>
    </submittedName>
</protein>
<dbReference type="KEGG" id="sata:C5746_05515"/>
<organism evidence="1 2">
    <name type="scientific">Streptomyces atratus</name>
    <dbReference type="NCBI Taxonomy" id="1893"/>
    <lineage>
        <taxon>Bacteria</taxon>
        <taxon>Bacillati</taxon>
        <taxon>Actinomycetota</taxon>
        <taxon>Actinomycetes</taxon>
        <taxon>Kitasatosporales</taxon>
        <taxon>Streptomycetaceae</taxon>
        <taxon>Streptomyces</taxon>
    </lineage>
</organism>
<name>A0A2Z5J822_STRAR</name>
<gene>
    <name evidence="1" type="ORF">C5746_05515</name>
</gene>
<dbReference type="AlphaFoldDB" id="A0A2Z5J822"/>
<evidence type="ECO:0000313" key="2">
    <source>
        <dbReference type="Proteomes" id="UP000252698"/>
    </source>
</evidence>
<dbReference type="EMBL" id="CP027306">
    <property type="protein sequence ID" value="AXE76477.1"/>
    <property type="molecule type" value="Genomic_DNA"/>
</dbReference>
<dbReference type="RefSeq" id="WP_114243140.1">
    <property type="nucleotide sequence ID" value="NZ_CP027306.1"/>
</dbReference>
<dbReference type="GeneID" id="95517978"/>
<evidence type="ECO:0000313" key="1">
    <source>
        <dbReference type="EMBL" id="AXE76477.1"/>
    </source>
</evidence>
<reference evidence="1 2" key="1">
    <citation type="journal article" date="2018" name="Front. Microbiol.">
        <title>Genome Sequencing of Streptomyces atratus SCSIOZH16 and Activation Production of Nocardamine via Metabolic Engineering.</title>
        <authorList>
            <person name="Li Y."/>
            <person name="Zhang C."/>
            <person name="Liu C."/>
            <person name="Ju J."/>
            <person name="Ma J."/>
        </authorList>
    </citation>
    <scope>NUCLEOTIDE SEQUENCE [LARGE SCALE GENOMIC DNA]</scope>
    <source>
        <strain evidence="1 2">SCSIO_ZH16</strain>
    </source>
</reference>
<sequence>MDPVNVEHECVIDVMFTGPQRPSFGDLFFLCGDDNPNFPPTDPRWGSLDNLRFEQVDDYFAVLDEDTDEPVIWLYPLARGSVVHHQPGPFEGLRLHYDPELDSSGMVAHFVDVVERLANLLPAQALWGQQREPIGLPIATDALAARVQRFVDTGEWRYQV</sequence>
<proteinExistence type="predicted"/>
<dbReference type="Proteomes" id="UP000252698">
    <property type="component" value="Chromosome"/>
</dbReference>
<accession>A0A2Z5J822</accession>